<dbReference type="RefSeq" id="WP_125586619.1">
    <property type="nucleotide sequence ID" value="NZ_JBHTMO010000033.1"/>
</dbReference>
<feature type="transmembrane region" description="Helical" evidence="1">
    <location>
        <begin position="22"/>
        <end position="41"/>
    </location>
</feature>
<feature type="transmembrane region" description="Helical" evidence="1">
    <location>
        <begin position="280"/>
        <end position="300"/>
    </location>
</feature>
<evidence type="ECO:0000313" key="3">
    <source>
        <dbReference type="Proteomes" id="UP001597249"/>
    </source>
</evidence>
<sequence>MGFIVAEGLQFLDQFAKRKTQVISALGMLMLWYLAAFSSPVHNLDYGTYQYQYTIMPIEPPSAWHFEKGYSYLGILFSKMGFSYQTYRSFLCLVAIIALYIGVRRFTQNVSLFAGIYGATVFLLDATQLRNFVMISIVVLAISFLQEVTPKNVIVSVLLILISAQFHSLGYLFLLAVILRMLPFSFLYKYAMGFVGFSIGLILLINIVGVRNILKLAGTILAVVSSRGNLASKVSHQYGDGSVLIRYVAVAVSTLAAFLLIWLLYKVVAMSATPVLQNQFQLLYSVILMAVITLPTLSLADDYSRIPRSIFLFVIIAVAAYYEHSTEIQLTKMRSLVTVLVIIVCAMNGFSHLYMWGTAFRGSLLYLLQLA</sequence>
<feature type="transmembrane region" description="Helical" evidence="1">
    <location>
        <begin position="115"/>
        <end position="142"/>
    </location>
</feature>
<evidence type="ECO:0000313" key="2">
    <source>
        <dbReference type="EMBL" id="MFD1393848.1"/>
    </source>
</evidence>
<dbReference type="EMBL" id="JBHTMO010000033">
    <property type="protein sequence ID" value="MFD1393848.1"/>
    <property type="molecule type" value="Genomic_DNA"/>
</dbReference>
<feature type="transmembrane region" description="Helical" evidence="1">
    <location>
        <begin position="306"/>
        <end position="324"/>
    </location>
</feature>
<organism evidence="2 3">
    <name type="scientific">Lacticaseibacillus jixianensis</name>
    <dbReference type="NCBI Taxonomy" id="2486012"/>
    <lineage>
        <taxon>Bacteria</taxon>
        <taxon>Bacillati</taxon>
        <taxon>Bacillota</taxon>
        <taxon>Bacilli</taxon>
        <taxon>Lactobacillales</taxon>
        <taxon>Lactobacillaceae</taxon>
        <taxon>Lacticaseibacillus</taxon>
    </lineage>
</organism>
<feature type="transmembrane region" description="Helical" evidence="1">
    <location>
        <begin position="190"/>
        <end position="209"/>
    </location>
</feature>
<dbReference type="Proteomes" id="UP001597249">
    <property type="component" value="Unassembled WGS sequence"/>
</dbReference>
<keyword evidence="1" id="KW-0812">Transmembrane</keyword>
<gene>
    <name evidence="2" type="ORF">ACFQ3L_09755</name>
</gene>
<accession>A0ABW4BCV3</accession>
<feature type="transmembrane region" description="Helical" evidence="1">
    <location>
        <begin position="86"/>
        <end position="103"/>
    </location>
</feature>
<keyword evidence="1" id="KW-0472">Membrane</keyword>
<keyword evidence="3" id="KW-1185">Reference proteome</keyword>
<dbReference type="InterPro" id="IPR049458">
    <property type="entry name" value="EpsG-like"/>
</dbReference>
<feature type="transmembrane region" description="Helical" evidence="1">
    <location>
        <begin position="244"/>
        <end position="268"/>
    </location>
</feature>
<keyword evidence="1" id="KW-1133">Transmembrane helix</keyword>
<evidence type="ECO:0000256" key="1">
    <source>
        <dbReference type="SAM" id="Phobius"/>
    </source>
</evidence>
<protein>
    <submittedName>
        <fullName evidence="2">EpsG family protein</fullName>
    </submittedName>
</protein>
<feature type="transmembrane region" description="Helical" evidence="1">
    <location>
        <begin position="336"/>
        <end position="357"/>
    </location>
</feature>
<reference evidence="3" key="1">
    <citation type="journal article" date="2019" name="Int. J. Syst. Evol. Microbiol.">
        <title>The Global Catalogue of Microorganisms (GCM) 10K type strain sequencing project: providing services to taxonomists for standard genome sequencing and annotation.</title>
        <authorList>
            <consortium name="The Broad Institute Genomics Platform"/>
            <consortium name="The Broad Institute Genome Sequencing Center for Infectious Disease"/>
            <person name="Wu L."/>
            <person name="Ma J."/>
        </authorList>
    </citation>
    <scope>NUCLEOTIDE SEQUENCE [LARGE SCALE GENOMIC DNA]</scope>
    <source>
        <strain evidence="3">CCM 8911</strain>
    </source>
</reference>
<proteinExistence type="predicted"/>
<dbReference type="Pfam" id="PF14897">
    <property type="entry name" value="EpsG"/>
    <property type="match status" value="1"/>
</dbReference>
<name>A0ABW4BCV3_9LACO</name>
<comment type="caution">
    <text evidence="2">The sequence shown here is derived from an EMBL/GenBank/DDBJ whole genome shotgun (WGS) entry which is preliminary data.</text>
</comment>
<feature type="transmembrane region" description="Helical" evidence="1">
    <location>
        <begin position="154"/>
        <end position="178"/>
    </location>
</feature>